<feature type="disulfide bond" evidence="4">
    <location>
        <begin position="152"/>
        <end position="198"/>
    </location>
</feature>
<dbReference type="AlphaFoldDB" id="A0A8B8ALV2"/>
<proteinExistence type="predicted"/>
<evidence type="ECO:0000256" key="2">
    <source>
        <dbReference type="ARBA" id="ARBA00022525"/>
    </source>
</evidence>
<dbReference type="PANTHER" id="PTHR11844">
    <property type="entry name" value="METALLOPROTEASE INHIBITOR"/>
    <property type="match status" value="1"/>
</dbReference>
<keyword evidence="6" id="KW-1185">Reference proteome</keyword>
<dbReference type="SMART" id="SM00206">
    <property type="entry name" value="NTR"/>
    <property type="match status" value="1"/>
</dbReference>
<keyword evidence="2" id="KW-0964">Secreted</keyword>
<keyword evidence="7" id="KW-0483">Metalloprotease inhibitor</keyword>
<feature type="disulfide bond" evidence="4">
    <location>
        <begin position="43"/>
        <end position="150"/>
    </location>
</feature>
<evidence type="ECO:0000256" key="3">
    <source>
        <dbReference type="PIRSR" id="PIRSR601820-1"/>
    </source>
</evidence>
<feature type="binding site" evidence="3">
    <location>
        <position position="31"/>
    </location>
    <ligand>
        <name>Zn(2+)</name>
        <dbReference type="ChEBI" id="CHEBI:29105"/>
        <note>ligand shared with metalloproteinase partner</note>
    </ligand>
</feature>
<gene>
    <name evidence="7" type="primary">LOC111102533</name>
</gene>
<reference evidence="7" key="1">
    <citation type="submission" date="2025-08" db="UniProtKB">
        <authorList>
            <consortium name="RefSeq"/>
        </authorList>
    </citation>
    <scope>IDENTIFICATION</scope>
    <source>
        <tissue evidence="7">Whole sample</tissue>
    </source>
</reference>
<keyword evidence="7" id="KW-0646">Protease inhibitor</keyword>
<name>A0A8B8ALV2_CRAVI</name>
<evidence type="ECO:0000256" key="1">
    <source>
        <dbReference type="ARBA" id="ARBA00004613"/>
    </source>
</evidence>
<dbReference type="InterPro" id="IPR008993">
    <property type="entry name" value="TIMP-like_OB-fold"/>
</dbReference>
<dbReference type="Proteomes" id="UP000694844">
    <property type="component" value="Chromosome 7"/>
</dbReference>
<protein>
    <submittedName>
        <fullName evidence="7">Metalloproteinase inhibitor 3-like</fullName>
    </submittedName>
</protein>
<feature type="disulfide bond" evidence="4">
    <location>
        <begin position="33"/>
        <end position="127"/>
    </location>
</feature>
<feature type="signal peptide" evidence="5">
    <location>
        <begin position="1"/>
        <end position="30"/>
    </location>
</feature>
<dbReference type="Gene3D" id="2.40.50.120">
    <property type="match status" value="1"/>
</dbReference>
<comment type="subcellular location">
    <subcellularLocation>
        <location evidence="1">Secreted</location>
    </subcellularLocation>
</comment>
<dbReference type="GeneID" id="111102533"/>
<keyword evidence="3" id="KW-0862">Zinc</keyword>
<dbReference type="KEGG" id="cvn:111102533"/>
<dbReference type="SUPFAM" id="SSF50242">
    <property type="entry name" value="TIMP-like"/>
    <property type="match status" value="1"/>
</dbReference>
<keyword evidence="5" id="KW-0732">Signal</keyword>
<evidence type="ECO:0000313" key="7">
    <source>
        <dbReference type="RefSeq" id="XP_022291034.1"/>
    </source>
</evidence>
<dbReference type="GO" id="GO:0005615">
    <property type="term" value="C:extracellular space"/>
    <property type="evidence" value="ECO:0007669"/>
    <property type="project" value="TreeGrafter"/>
</dbReference>
<dbReference type="OrthoDB" id="6049783at2759"/>
<organism evidence="6 7">
    <name type="scientific">Crassostrea virginica</name>
    <name type="common">Eastern oyster</name>
    <dbReference type="NCBI Taxonomy" id="6565"/>
    <lineage>
        <taxon>Eukaryota</taxon>
        <taxon>Metazoa</taxon>
        <taxon>Spiralia</taxon>
        <taxon>Lophotrochozoa</taxon>
        <taxon>Mollusca</taxon>
        <taxon>Bivalvia</taxon>
        <taxon>Autobranchia</taxon>
        <taxon>Pteriomorphia</taxon>
        <taxon>Ostreida</taxon>
        <taxon>Ostreoidea</taxon>
        <taxon>Ostreidae</taxon>
        <taxon>Crassostrea</taxon>
    </lineage>
</organism>
<keyword evidence="7" id="KW-0481">Metalloenzyme inhibitor</keyword>
<evidence type="ECO:0000256" key="5">
    <source>
        <dbReference type="SAM" id="SignalP"/>
    </source>
</evidence>
<dbReference type="GO" id="GO:0002020">
    <property type="term" value="F:protease binding"/>
    <property type="evidence" value="ECO:0007669"/>
    <property type="project" value="TreeGrafter"/>
</dbReference>
<dbReference type="GO" id="GO:0031012">
    <property type="term" value="C:extracellular matrix"/>
    <property type="evidence" value="ECO:0007669"/>
    <property type="project" value="TreeGrafter"/>
</dbReference>
<dbReference type="GO" id="GO:0046872">
    <property type="term" value="F:metal ion binding"/>
    <property type="evidence" value="ECO:0007669"/>
    <property type="project" value="UniProtKB-KW"/>
</dbReference>
<dbReference type="PANTHER" id="PTHR11844:SF33">
    <property type="entry name" value="TISSUE INHIBITOR OF METALLOPROTEINASE"/>
    <property type="match status" value="1"/>
</dbReference>
<dbReference type="RefSeq" id="XP_022291034.1">
    <property type="nucleotide sequence ID" value="XM_022435326.1"/>
</dbReference>
<keyword evidence="4" id="KW-1015">Disulfide bond</keyword>
<keyword evidence="3" id="KW-0479">Metal-binding</keyword>
<dbReference type="InterPro" id="IPR001820">
    <property type="entry name" value="TIMP"/>
</dbReference>
<accession>A0A8B8ALV2</accession>
<dbReference type="Pfam" id="PF00965">
    <property type="entry name" value="TIMP"/>
    <property type="match status" value="1"/>
</dbReference>
<dbReference type="GO" id="GO:0008191">
    <property type="term" value="F:metalloendopeptidase inhibitor activity"/>
    <property type="evidence" value="ECO:0007669"/>
    <property type="project" value="InterPro"/>
</dbReference>
<feature type="chain" id="PRO_5034289720" evidence="5">
    <location>
        <begin position="31"/>
        <end position="202"/>
    </location>
</feature>
<evidence type="ECO:0000256" key="4">
    <source>
        <dbReference type="PIRSR" id="PIRSR601820-3"/>
    </source>
</evidence>
<evidence type="ECO:0000313" key="6">
    <source>
        <dbReference type="Proteomes" id="UP000694844"/>
    </source>
</evidence>
<feature type="disulfide bond" evidence="4">
    <location>
        <begin position="31"/>
        <end position="101"/>
    </location>
</feature>
<dbReference type="GO" id="GO:0051045">
    <property type="term" value="P:negative regulation of membrane protein ectodomain proteolysis"/>
    <property type="evidence" value="ECO:0007669"/>
    <property type="project" value="TreeGrafter"/>
</dbReference>
<sequence>MIFNCPMLFIFQVIFSLLVIIMAYISGIDACSCFKRDPQSLYCDSAFVVIGEVTGERFEIVPNDYNGHVRIVYDVDVTKVYKGKLSKGSIEIRTEESDGVCGVTLEVNKVYLLNGNLHQNETLIDSCGTMRFSPINNPESMIPLDTYYDCRCKVLNVNLDSTITKNTCVPEPRTTCPPDSGALEGLSVCRYNQEMDRCTWQC</sequence>